<dbReference type="InterPro" id="IPR051332">
    <property type="entry name" value="Fosfomycin_Res_Enzymes"/>
</dbReference>
<dbReference type="Gene3D" id="3.10.180.10">
    <property type="entry name" value="2,3-Dihydroxybiphenyl 1,2-Dioxygenase, domain 1"/>
    <property type="match status" value="1"/>
</dbReference>
<dbReference type="Pfam" id="PF00903">
    <property type="entry name" value="Glyoxalase"/>
    <property type="match status" value="1"/>
</dbReference>
<keyword evidence="1" id="KW-0479">Metal-binding</keyword>
<dbReference type="EMBL" id="JAKIJS010000003">
    <property type="protein sequence ID" value="MCF6139372.1"/>
    <property type="molecule type" value="Genomic_DNA"/>
</dbReference>
<accession>A0ABS9H682</accession>
<evidence type="ECO:0000313" key="3">
    <source>
        <dbReference type="EMBL" id="MCF6139372.1"/>
    </source>
</evidence>
<feature type="domain" description="VOC" evidence="2">
    <location>
        <begin position="8"/>
        <end position="134"/>
    </location>
</feature>
<dbReference type="Proteomes" id="UP001649381">
    <property type="component" value="Unassembled WGS sequence"/>
</dbReference>
<comment type="caution">
    <text evidence="3">The sequence shown here is derived from an EMBL/GenBank/DDBJ whole genome shotgun (WGS) entry which is preliminary data.</text>
</comment>
<dbReference type="CDD" id="cd07242">
    <property type="entry name" value="VOC_BsYqjT"/>
    <property type="match status" value="1"/>
</dbReference>
<sequence>MSKKKRGCIHHIELYVSDLERSVDFWGWLLTELGYSEFQKWEQGISYKLNDSYLVFVQTEQKYLDVPYHRCRVGLNHLAFYAESREHVDELTKDLKAKGTNILYEDRHPYAGGMNYYAVYFEDPDRIKVEIVAP</sequence>
<organism evidence="3 4">
    <name type="scientific">Pseudalkalibacillus berkeleyi</name>
    <dbReference type="NCBI Taxonomy" id="1069813"/>
    <lineage>
        <taxon>Bacteria</taxon>
        <taxon>Bacillati</taxon>
        <taxon>Bacillota</taxon>
        <taxon>Bacilli</taxon>
        <taxon>Bacillales</taxon>
        <taxon>Fictibacillaceae</taxon>
        <taxon>Pseudalkalibacillus</taxon>
    </lineage>
</organism>
<dbReference type="InterPro" id="IPR029068">
    <property type="entry name" value="Glyas_Bleomycin-R_OHBP_Dase"/>
</dbReference>
<reference evidence="3 4" key="1">
    <citation type="submission" date="2022-01" db="EMBL/GenBank/DDBJ databases">
        <title>Alkalihalobacillus sp. EGI L200015, a novel bacterium isolated from a salt lake sediment.</title>
        <authorList>
            <person name="Gao L."/>
            <person name="Fang B.-Z."/>
            <person name="Li W.-J."/>
        </authorList>
    </citation>
    <scope>NUCLEOTIDE SEQUENCE [LARGE SCALE GENOMIC DNA]</scope>
    <source>
        <strain evidence="3 4">KCTC 12718</strain>
    </source>
</reference>
<evidence type="ECO:0000256" key="1">
    <source>
        <dbReference type="ARBA" id="ARBA00022723"/>
    </source>
</evidence>
<evidence type="ECO:0000313" key="4">
    <source>
        <dbReference type="Proteomes" id="UP001649381"/>
    </source>
</evidence>
<keyword evidence="4" id="KW-1185">Reference proteome</keyword>
<gene>
    <name evidence="3" type="ORF">L2716_16725</name>
</gene>
<dbReference type="SUPFAM" id="SSF54593">
    <property type="entry name" value="Glyoxalase/Bleomycin resistance protein/Dihydroxybiphenyl dioxygenase"/>
    <property type="match status" value="1"/>
</dbReference>
<evidence type="ECO:0000259" key="2">
    <source>
        <dbReference type="PROSITE" id="PS51819"/>
    </source>
</evidence>
<name>A0ABS9H682_9BACL</name>
<protein>
    <submittedName>
        <fullName evidence="3">VOC family protein</fullName>
    </submittedName>
</protein>
<dbReference type="PANTHER" id="PTHR36113">
    <property type="entry name" value="LYASE, PUTATIVE-RELATED-RELATED"/>
    <property type="match status" value="1"/>
</dbReference>
<dbReference type="PANTHER" id="PTHR36113:SF6">
    <property type="entry name" value="FOSFOMYCIN RESISTANCE PROTEIN FOSX"/>
    <property type="match status" value="1"/>
</dbReference>
<dbReference type="InterPro" id="IPR037523">
    <property type="entry name" value="VOC_core"/>
</dbReference>
<dbReference type="InterPro" id="IPR004360">
    <property type="entry name" value="Glyas_Fos-R_dOase_dom"/>
</dbReference>
<proteinExistence type="predicted"/>
<dbReference type="PROSITE" id="PS51819">
    <property type="entry name" value="VOC"/>
    <property type="match status" value="1"/>
</dbReference>
<dbReference type="RefSeq" id="WP_236338139.1">
    <property type="nucleotide sequence ID" value="NZ_JAKIJS010000003.1"/>
</dbReference>